<feature type="compositionally biased region" description="Basic residues" evidence="1">
    <location>
        <begin position="34"/>
        <end position="44"/>
    </location>
</feature>
<feature type="compositionally biased region" description="Basic and acidic residues" evidence="1">
    <location>
        <begin position="768"/>
        <end position="779"/>
    </location>
</feature>
<organism evidence="2 3">
    <name type="scientific">Hypsizygus marmoreus</name>
    <name type="common">White beech mushroom</name>
    <name type="synonym">Agaricus marmoreus</name>
    <dbReference type="NCBI Taxonomy" id="39966"/>
    <lineage>
        <taxon>Eukaryota</taxon>
        <taxon>Fungi</taxon>
        <taxon>Dikarya</taxon>
        <taxon>Basidiomycota</taxon>
        <taxon>Agaricomycotina</taxon>
        <taxon>Agaricomycetes</taxon>
        <taxon>Agaricomycetidae</taxon>
        <taxon>Agaricales</taxon>
        <taxon>Tricholomatineae</taxon>
        <taxon>Lyophyllaceae</taxon>
        <taxon>Hypsizygus</taxon>
    </lineage>
</organism>
<feature type="region of interest" description="Disordered" evidence="1">
    <location>
        <begin position="1081"/>
        <end position="1100"/>
    </location>
</feature>
<protein>
    <submittedName>
        <fullName evidence="2">Uncharacterized protein</fullName>
    </submittedName>
</protein>
<feature type="compositionally biased region" description="Low complexity" evidence="1">
    <location>
        <begin position="48"/>
        <end position="62"/>
    </location>
</feature>
<feature type="compositionally biased region" description="Acidic residues" evidence="1">
    <location>
        <begin position="667"/>
        <end position="692"/>
    </location>
</feature>
<feature type="compositionally biased region" description="Low complexity" evidence="1">
    <location>
        <begin position="1014"/>
        <end position="1032"/>
    </location>
</feature>
<evidence type="ECO:0000313" key="3">
    <source>
        <dbReference type="Proteomes" id="UP000076154"/>
    </source>
</evidence>
<feature type="compositionally biased region" description="Low complexity" evidence="1">
    <location>
        <begin position="279"/>
        <end position="288"/>
    </location>
</feature>
<feature type="region of interest" description="Disordered" evidence="1">
    <location>
        <begin position="391"/>
        <end position="412"/>
    </location>
</feature>
<feature type="compositionally biased region" description="Acidic residues" evidence="1">
    <location>
        <begin position="843"/>
        <end position="864"/>
    </location>
</feature>
<name>A0A369JJA9_HYPMA</name>
<feature type="region of interest" description="Disordered" evidence="1">
    <location>
        <begin position="278"/>
        <end position="377"/>
    </location>
</feature>
<accession>A0A369JJA9</accession>
<dbReference type="AlphaFoldDB" id="A0A369JJA9"/>
<feature type="region of interest" description="Disordered" evidence="1">
    <location>
        <begin position="837"/>
        <end position="917"/>
    </location>
</feature>
<feature type="region of interest" description="Disordered" evidence="1">
    <location>
        <begin position="974"/>
        <end position="1039"/>
    </location>
</feature>
<feature type="compositionally biased region" description="Basic and acidic residues" evidence="1">
    <location>
        <begin position="880"/>
        <end position="889"/>
    </location>
</feature>
<dbReference type="Proteomes" id="UP000076154">
    <property type="component" value="Unassembled WGS sequence"/>
</dbReference>
<dbReference type="InParanoid" id="A0A369JJA9"/>
<feature type="compositionally biased region" description="Low complexity" evidence="1">
    <location>
        <begin position="447"/>
        <end position="475"/>
    </location>
</feature>
<feature type="region of interest" description="Disordered" evidence="1">
    <location>
        <begin position="444"/>
        <end position="478"/>
    </location>
</feature>
<comment type="caution">
    <text evidence="2">The sequence shown here is derived from an EMBL/GenBank/DDBJ whole genome shotgun (WGS) entry which is preliminary data.</text>
</comment>
<feature type="region of interest" description="Disordered" evidence="1">
    <location>
        <begin position="666"/>
        <end position="799"/>
    </location>
</feature>
<feature type="region of interest" description="Disordered" evidence="1">
    <location>
        <begin position="21"/>
        <end position="103"/>
    </location>
</feature>
<dbReference type="STRING" id="39966.A0A369JJA9"/>
<sequence>MHHTTAIDNVKDEAAARKKFESFKLGKGLPSNASRKHAHVRSHSRNASISSSVSSLSLSVSSKPTTSPDMPCLSNQSANPAPPSKRNSHHRRRSSVSTRIESAEMMGVSIPDLPPSTSEDNINLGEKDSIRRRALWALEGKPDVSFSKVEIPELSTPVMEKMMFDFATKPSAAQNAVPSYGPSIGSLMSNKRDSFKLLASSSSSKDQLHTLVEEEEEEDDDSAKPQEPTSTSAPAAPPTPITPGIAVTKATPVRPRPANLNLRPLSLTPENLVSNISGLPTPSLTPSPRAGLKSLALVPSPTPSTDDSTNVTTKRQAPGSRRLSLSLTLAACESPTPISTASSEDSKSNRRSSISYKPSSNGVTTNFAGLPTPELTPTSFERRYSIADSLRRSSTSSSGDEDFFPNHSTQSRPLSASEQHFLFKSHNALLARITDLERALSVRRRSSGGFSNNGSSRPVSVASDFSSSSEYGSSEPSDEMLRLVADLKAERDELKRDVDGWRMRIGDMEKQLGVVAGRVESERRDAWVARSMAGLLEVEKGALERKLEGVEKTVVSLEEEKQALQQENEEVKRKVTSLEEELEGVRQELAEERKAREEAIAASASTAEVLATPTPRTPEPRSRPVGFTARRNLWFNSVDSTSTLADVEDSCDDSNPKINFSLKAVAEDNENEDAMSEEENGLAGYEDEEDSDVSFRSSSSFGSEDDFPRSVAHLQVDAPVSVAPRSGSVTPRPVSPPAIHEPRPTHVSRASLSKTWTFPKGALPSNDRAQREPEVDRFFECLQEDDSDSNSSAPVSPSAYSYEKSKGLFASGFKYASEDDDIPFFFPVGAGIEESSSKGLDAVLEEEEEEDDVETQIDEDEDMFGDVGGIQIVFTPPQADDDKGLDMERSPSPVKPPVPTSSFFAEDHNEENPVPFNFGRHMVTESEEVTKNTAPSSAPSVLVTPPSSIARQTLPRASSPSSIPRAMTIKPSFSFTDLTTSTPPKPAASRSVSASNAFVTPPNKRGGSMPSFIPQPVSSPSPMRSVSTSSHPKAVAPSTTFIRQPQRKPLVLANNIKNQNLPSDAAHVNPVMNTRSLRRSSDIHAHNTTAPSYNRRAHPSTEMKSVDLSDHFNNNHISTVTATTHIPSYPHSVQARNVFSGSESNSISSLPPCSPPTALTGSSSFSSIMSSPLAARLSLQTLTNFIPMSWSQRNDVADSIASSSSSFVIEAVPMVDDSERGDVTIRAPVVVAPPMKRGFVAKEKQLEKLRTRLERESQMKMRTSVNVCCKKCVDELVFL</sequence>
<reference evidence="2" key="1">
    <citation type="submission" date="2018-04" db="EMBL/GenBank/DDBJ databases">
        <title>Whole genome sequencing of Hypsizygus marmoreus.</title>
        <authorList>
            <person name="Choi I.-G."/>
            <person name="Min B."/>
            <person name="Kim J.-G."/>
            <person name="Kim S."/>
            <person name="Oh Y.-L."/>
            <person name="Kong W.-S."/>
            <person name="Park H."/>
            <person name="Jeong J."/>
            <person name="Song E.-S."/>
        </authorList>
    </citation>
    <scope>NUCLEOTIDE SEQUENCE [LARGE SCALE GENOMIC DNA]</scope>
    <source>
        <strain evidence="2">51987-8</strain>
    </source>
</reference>
<feature type="compositionally biased region" description="Polar residues" evidence="1">
    <location>
        <begin position="303"/>
        <end position="315"/>
    </location>
</feature>
<evidence type="ECO:0000313" key="2">
    <source>
        <dbReference type="EMBL" id="RDB20485.1"/>
    </source>
</evidence>
<feature type="compositionally biased region" description="Polar residues" evidence="1">
    <location>
        <begin position="356"/>
        <end position="367"/>
    </location>
</feature>
<feature type="region of interest" description="Disordered" evidence="1">
    <location>
        <begin position="598"/>
        <end position="625"/>
    </location>
</feature>
<keyword evidence="3" id="KW-1185">Reference proteome</keyword>
<dbReference type="Gene3D" id="1.10.287.1490">
    <property type="match status" value="1"/>
</dbReference>
<feature type="compositionally biased region" description="Low complexity" evidence="1">
    <location>
        <begin position="600"/>
        <end position="614"/>
    </location>
</feature>
<feature type="compositionally biased region" description="Polar residues" evidence="1">
    <location>
        <begin position="63"/>
        <end position="79"/>
    </location>
</feature>
<feature type="compositionally biased region" description="Low complexity" evidence="1">
    <location>
        <begin position="789"/>
        <end position="799"/>
    </location>
</feature>
<dbReference type="EMBL" id="LUEZ02000062">
    <property type="protein sequence ID" value="RDB20485.1"/>
    <property type="molecule type" value="Genomic_DNA"/>
</dbReference>
<evidence type="ECO:0000256" key="1">
    <source>
        <dbReference type="SAM" id="MobiDB-lite"/>
    </source>
</evidence>
<dbReference type="OrthoDB" id="2528184at2759"/>
<feature type="region of interest" description="Disordered" evidence="1">
    <location>
        <begin position="199"/>
        <end position="263"/>
    </location>
</feature>
<proteinExistence type="predicted"/>
<gene>
    <name evidence="2" type="ORF">Hypma_012442</name>
</gene>